<feature type="compositionally biased region" description="Basic residues" evidence="1">
    <location>
        <begin position="307"/>
        <end position="316"/>
    </location>
</feature>
<feature type="compositionally biased region" description="Low complexity" evidence="1">
    <location>
        <begin position="317"/>
        <end position="347"/>
    </location>
</feature>
<sequence length="347" mass="37710">MDMQDMGRSLRHYSQPTYALVTCLISICTAIRVDFNTNKGPIIPPTPRTTIRPVAPFREPAPVWEDQSNDIPNPNPYTYILPPPARPRPTANGNNFANAGQRPLHYYGNLLLPSNANAGQFTGQGSANMGGGSLAAKYVPNVGIRYTAVVASSSSYDNNSNKNNNNYYKNQQVNRNNGAGNYFDVNNKLPGKYYNAKTKKFKAYEKVKYVPQNYSPLIQELALPNEKPYTSVFNQDQLIRTQQLPRPDAPVAFLPTKIVATEATAKLTTAESAPTPTIARTTTSAKITIAAESKLAHEKDSSLSKSKSLHPSKSHLKLPNISKSTQTAATASAGAHTANAISGAKSR</sequence>
<feature type="compositionally biased region" description="Low complexity" evidence="1">
    <location>
        <begin position="154"/>
        <end position="177"/>
    </location>
</feature>
<dbReference type="Proteomes" id="UP000606786">
    <property type="component" value="Unassembled WGS sequence"/>
</dbReference>
<gene>
    <name evidence="2" type="ORF">CCAP1982_LOCUS12996</name>
</gene>
<dbReference type="OrthoDB" id="7789789at2759"/>
<comment type="caution">
    <text evidence="2">The sequence shown here is derived from an EMBL/GenBank/DDBJ whole genome shotgun (WGS) entry which is preliminary data.</text>
</comment>
<protein>
    <submittedName>
        <fullName evidence="2">(Mediterranean fruit fly) hypothetical protein</fullName>
    </submittedName>
</protein>
<proteinExistence type="predicted"/>
<feature type="region of interest" description="Disordered" evidence="1">
    <location>
        <begin position="154"/>
        <end position="181"/>
    </location>
</feature>
<name>A0A811V154_CERCA</name>
<organism evidence="2 3">
    <name type="scientific">Ceratitis capitata</name>
    <name type="common">Mediterranean fruit fly</name>
    <name type="synonym">Tephritis capitata</name>
    <dbReference type="NCBI Taxonomy" id="7213"/>
    <lineage>
        <taxon>Eukaryota</taxon>
        <taxon>Metazoa</taxon>
        <taxon>Ecdysozoa</taxon>
        <taxon>Arthropoda</taxon>
        <taxon>Hexapoda</taxon>
        <taxon>Insecta</taxon>
        <taxon>Pterygota</taxon>
        <taxon>Neoptera</taxon>
        <taxon>Endopterygota</taxon>
        <taxon>Diptera</taxon>
        <taxon>Brachycera</taxon>
        <taxon>Muscomorpha</taxon>
        <taxon>Tephritoidea</taxon>
        <taxon>Tephritidae</taxon>
        <taxon>Ceratitis</taxon>
        <taxon>Ceratitis</taxon>
    </lineage>
</organism>
<dbReference type="EMBL" id="CAJHJT010000034">
    <property type="protein sequence ID" value="CAD7004601.1"/>
    <property type="molecule type" value="Genomic_DNA"/>
</dbReference>
<evidence type="ECO:0000256" key="1">
    <source>
        <dbReference type="SAM" id="MobiDB-lite"/>
    </source>
</evidence>
<dbReference type="AlphaFoldDB" id="A0A811V154"/>
<evidence type="ECO:0000313" key="3">
    <source>
        <dbReference type="Proteomes" id="UP000606786"/>
    </source>
</evidence>
<reference evidence="2" key="1">
    <citation type="submission" date="2020-11" db="EMBL/GenBank/DDBJ databases">
        <authorList>
            <person name="Whitehead M."/>
        </authorList>
    </citation>
    <scope>NUCLEOTIDE SEQUENCE</scope>
    <source>
        <strain evidence="2">EGII</strain>
    </source>
</reference>
<evidence type="ECO:0000313" key="2">
    <source>
        <dbReference type="EMBL" id="CAD7004601.1"/>
    </source>
</evidence>
<keyword evidence="3" id="KW-1185">Reference proteome</keyword>
<accession>A0A811V154</accession>
<feature type="region of interest" description="Disordered" evidence="1">
    <location>
        <begin position="296"/>
        <end position="347"/>
    </location>
</feature>